<gene>
    <name evidence="2" type="ORF">Rrhod_0845</name>
</gene>
<feature type="region of interest" description="Disordered" evidence="1">
    <location>
        <begin position="1"/>
        <end position="42"/>
    </location>
</feature>
<evidence type="ECO:0000256" key="1">
    <source>
        <dbReference type="SAM" id="MobiDB-lite"/>
    </source>
</evidence>
<dbReference type="EMBL" id="APMY01000026">
    <property type="protein sequence ID" value="EOM77777.1"/>
    <property type="molecule type" value="Genomic_DNA"/>
</dbReference>
<evidence type="ECO:0000313" key="2">
    <source>
        <dbReference type="EMBL" id="EOM77777.1"/>
    </source>
</evidence>
<evidence type="ECO:0000313" key="3">
    <source>
        <dbReference type="Proteomes" id="UP000013525"/>
    </source>
</evidence>
<comment type="caution">
    <text evidence="2">The sequence shown here is derived from an EMBL/GenBank/DDBJ whole genome shotgun (WGS) entry which is preliminary data.</text>
</comment>
<organism evidence="2 3">
    <name type="scientific">Rhodococcus rhodnii LMG 5362</name>
    <dbReference type="NCBI Taxonomy" id="1273125"/>
    <lineage>
        <taxon>Bacteria</taxon>
        <taxon>Bacillati</taxon>
        <taxon>Actinomycetota</taxon>
        <taxon>Actinomycetes</taxon>
        <taxon>Mycobacteriales</taxon>
        <taxon>Nocardiaceae</taxon>
        <taxon>Rhodococcus</taxon>
    </lineage>
</organism>
<sequence>MEMNETSSDGRPGTRFAVGTRVRTRHSVDRDVAPDDRPVTSGAIVDEFDDAGRLSDDEYGRDWAVTKRWAVALDDGPLVFRDDEELELDES</sequence>
<dbReference type="AlphaFoldDB" id="R7WR37"/>
<protein>
    <submittedName>
        <fullName evidence="2">Uncharacterized protein</fullName>
    </submittedName>
</protein>
<reference evidence="2 3" key="1">
    <citation type="journal article" date="2013" name="Genome Announc.">
        <title>Draft Genome Sequence of Rhodococcus rhodnii Strain LMG5362, a Symbiont of Rhodnius prolixus (Hemiptera, Reduviidae, Triatominae), the Principle Vector of Trypanosoma cruzi.</title>
        <authorList>
            <person name="Pachebat J.A."/>
            <person name="van Keulen G."/>
            <person name="Whitten M.M."/>
            <person name="Girdwood S."/>
            <person name="Del Sol R."/>
            <person name="Dyson P.J."/>
            <person name="Facey P.D."/>
        </authorList>
    </citation>
    <scope>NUCLEOTIDE SEQUENCE [LARGE SCALE GENOMIC DNA]</scope>
    <source>
        <strain evidence="2 3">LMG 5362</strain>
    </source>
</reference>
<dbReference type="Proteomes" id="UP000013525">
    <property type="component" value="Unassembled WGS sequence"/>
</dbReference>
<feature type="compositionally biased region" description="Basic and acidic residues" evidence="1">
    <location>
        <begin position="26"/>
        <end position="38"/>
    </location>
</feature>
<accession>R7WR37</accession>
<dbReference type="eggNOG" id="ENOG5031UIC">
    <property type="taxonomic scope" value="Bacteria"/>
</dbReference>
<dbReference type="PATRIC" id="fig|1273125.3.peg.818"/>
<keyword evidence="3" id="KW-1185">Reference proteome</keyword>
<proteinExistence type="predicted"/>
<name>R7WR37_9NOCA</name>